<dbReference type="Proteomes" id="UP000035929">
    <property type="component" value="Unassembled WGS sequence"/>
</dbReference>
<proteinExistence type="predicted"/>
<dbReference type="RefSeq" id="WP_048463136.1">
    <property type="nucleotide sequence ID" value="NZ_LABX01000050.1"/>
</dbReference>
<organism evidence="1 2">
    <name type="scientific">Methylobacterium aquaticum</name>
    <dbReference type="NCBI Taxonomy" id="270351"/>
    <lineage>
        <taxon>Bacteria</taxon>
        <taxon>Pseudomonadati</taxon>
        <taxon>Pseudomonadota</taxon>
        <taxon>Alphaproteobacteria</taxon>
        <taxon>Hyphomicrobiales</taxon>
        <taxon>Methylobacteriaceae</taxon>
        <taxon>Methylobacterium</taxon>
    </lineage>
</organism>
<dbReference type="Gene3D" id="1.20.120.330">
    <property type="entry name" value="Nucleotidyltransferases domain 2"/>
    <property type="match status" value="1"/>
</dbReference>
<dbReference type="AlphaFoldDB" id="A0A0J6SWY0"/>
<dbReference type="PATRIC" id="fig|270351.6.peg.6075"/>
<accession>A0A0J6SWY0</accession>
<dbReference type="EMBL" id="LABX01000050">
    <property type="protein sequence ID" value="KMO38047.1"/>
    <property type="molecule type" value="Genomic_DNA"/>
</dbReference>
<gene>
    <name evidence="1" type="ORF">VP06_07165</name>
</gene>
<dbReference type="OrthoDB" id="7845978at2"/>
<name>A0A0J6SWY0_9HYPH</name>
<comment type="caution">
    <text evidence="1">The sequence shown here is derived from an EMBL/GenBank/DDBJ whole genome shotgun (WGS) entry which is preliminary data.</text>
</comment>
<sequence>MARLGNPLVYDLLVVADMLAEQRGRRNLQKAAMRRAISSAYYAVFHGLYFVCTRALERFTIALQSRSFSRCLILPHFLRRTGIHFVGKCSSLWRRDPALTEPVYRLIDHGQIRRRLAGREAPELGPIVVEISAAFAYLQDRRHQADYSPPGLTIHRDATRNVVARAKQAVADLESLDDDQCRRLAVLPITKARLA</sequence>
<protein>
    <submittedName>
        <fullName evidence="1">Uncharacterized protein</fullName>
    </submittedName>
</protein>
<reference evidence="1 2" key="1">
    <citation type="submission" date="2015-03" db="EMBL/GenBank/DDBJ databases">
        <title>Genome sequencing of Methylobacterium aquaticum DSM16371 type strain.</title>
        <authorList>
            <person name="Chaudhry V."/>
            <person name="Patil P.B."/>
        </authorList>
    </citation>
    <scope>NUCLEOTIDE SEQUENCE [LARGE SCALE GENOMIC DNA]</scope>
    <source>
        <strain evidence="1 2">DSM 16371</strain>
    </source>
</reference>
<evidence type="ECO:0000313" key="2">
    <source>
        <dbReference type="Proteomes" id="UP000035929"/>
    </source>
</evidence>
<evidence type="ECO:0000313" key="1">
    <source>
        <dbReference type="EMBL" id="KMO38047.1"/>
    </source>
</evidence>